<dbReference type="SUPFAM" id="SSF53850">
    <property type="entry name" value="Periplasmic binding protein-like II"/>
    <property type="match status" value="1"/>
</dbReference>
<evidence type="ECO:0000313" key="2">
    <source>
        <dbReference type="EMBL" id="KTC83453.1"/>
    </source>
</evidence>
<dbReference type="EMBL" id="UGNX01000001">
    <property type="protein sequence ID" value="STX35539.1"/>
    <property type="molecule type" value="Genomic_DNA"/>
</dbReference>
<organism evidence="3 5">
    <name type="scientific">Legionella cincinnatiensis</name>
    <dbReference type="NCBI Taxonomy" id="28085"/>
    <lineage>
        <taxon>Bacteria</taxon>
        <taxon>Pseudomonadati</taxon>
        <taxon>Pseudomonadota</taxon>
        <taxon>Gammaproteobacteria</taxon>
        <taxon>Legionellales</taxon>
        <taxon>Legionellaceae</taxon>
        <taxon>Legionella</taxon>
    </lineage>
</organism>
<reference evidence="2 4" key="1">
    <citation type="submission" date="2015-11" db="EMBL/GenBank/DDBJ databases">
        <title>Genomic analysis of 38 Legionella species identifies large and diverse effector repertoires.</title>
        <authorList>
            <person name="Burstein D."/>
            <person name="Amaro F."/>
            <person name="Zusman T."/>
            <person name="Lifshitz Z."/>
            <person name="Cohen O."/>
            <person name="Gilbert J.A."/>
            <person name="Pupko T."/>
            <person name="Shuman H.A."/>
            <person name="Segal G."/>
        </authorList>
    </citation>
    <scope>NUCLEOTIDE SEQUENCE [LARGE SCALE GENOMIC DNA]</scope>
    <source>
        <strain evidence="2 4">CDC#72-OH-14</strain>
    </source>
</reference>
<dbReference type="STRING" id="28085.Lcin_2140"/>
<keyword evidence="4" id="KW-1185">Reference proteome</keyword>
<protein>
    <submittedName>
        <fullName evidence="2 3">Amino acid ABC transporter, periplasmic binding protein</fullName>
    </submittedName>
</protein>
<evidence type="ECO:0000259" key="1">
    <source>
        <dbReference type="Pfam" id="PF00497"/>
    </source>
</evidence>
<accession>A0A378IK42</accession>
<gene>
    <name evidence="2" type="ORF">Lcin_2140</name>
    <name evidence="3" type="ORF">NCTC12438_02155</name>
</gene>
<dbReference type="Proteomes" id="UP000255316">
    <property type="component" value="Unassembled WGS sequence"/>
</dbReference>
<proteinExistence type="predicted"/>
<dbReference type="RefSeq" id="WP_058465300.1">
    <property type="nucleotide sequence ID" value="NZ_CAAAHQ010000005.1"/>
</dbReference>
<dbReference type="AlphaFoldDB" id="A0A378IK42"/>
<dbReference type="Gene3D" id="3.40.190.10">
    <property type="entry name" value="Periplasmic binding protein-like II"/>
    <property type="match status" value="2"/>
</dbReference>
<dbReference type="InterPro" id="IPR001638">
    <property type="entry name" value="Solute-binding_3/MltF_N"/>
</dbReference>
<dbReference type="Pfam" id="PF00497">
    <property type="entry name" value="SBP_bac_3"/>
    <property type="match status" value="1"/>
</dbReference>
<dbReference type="Proteomes" id="UP000054854">
    <property type="component" value="Unassembled WGS sequence"/>
</dbReference>
<evidence type="ECO:0000313" key="4">
    <source>
        <dbReference type="Proteomes" id="UP000054854"/>
    </source>
</evidence>
<dbReference type="EMBL" id="LNXX01000042">
    <property type="protein sequence ID" value="KTC83453.1"/>
    <property type="molecule type" value="Genomic_DNA"/>
</dbReference>
<reference evidence="3 5" key="2">
    <citation type="submission" date="2018-06" db="EMBL/GenBank/DDBJ databases">
        <authorList>
            <consortium name="Pathogen Informatics"/>
            <person name="Doyle S."/>
        </authorList>
    </citation>
    <scope>NUCLEOTIDE SEQUENCE [LARGE SCALE GENOMIC DNA]</scope>
    <source>
        <strain evidence="3 5">NCTC12438</strain>
    </source>
</reference>
<sequence>MSVNRPLFFENTIISNIEKHEADIGIASITITLDRSQRINFSISYLPSDVQYLALKKWATVPFSEDVFDGKKIGIQVGTIFDRILKTQVFLMLKL</sequence>
<evidence type="ECO:0000313" key="3">
    <source>
        <dbReference type="EMBL" id="STX35539.1"/>
    </source>
</evidence>
<name>A0A378IK42_9GAMM</name>
<feature type="domain" description="Solute-binding protein family 3/N-terminal" evidence="1">
    <location>
        <begin position="12"/>
        <end position="56"/>
    </location>
</feature>
<evidence type="ECO:0000313" key="5">
    <source>
        <dbReference type="Proteomes" id="UP000255316"/>
    </source>
</evidence>